<keyword evidence="2" id="KW-1185">Reference proteome</keyword>
<evidence type="ECO:0000313" key="1">
    <source>
        <dbReference type="EMBL" id="MDX2294452.1"/>
    </source>
</evidence>
<sequence>MVLTVVLLRRGRSTTEHAEGLRVEEQARLQASRDRVSYNSWAVHDAPPTQTDAYRRRG</sequence>
<reference evidence="1 2" key="1">
    <citation type="submission" date="2023-10" db="EMBL/GenBank/DDBJ databases">
        <authorList>
            <person name="Wang X.X."/>
        </authorList>
    </citation>
    <scope>NUCLEOTIDE SEQUENCE [LARGE SCALE GENOMIC DNA]</scope>
    <source>
        <strain evidence="1 2">NBRC 12816</strain>
    </source>
</reference>
<organism evidence="1 2">
    <name type="scientific">Streptomyces roseolus</name>
    <dbReference type="NCBI Taxonomy" id="67358"/>
    <lineage>
        <taxon>Bacteria</taxon>
        <taxon>Bacillati</taxon>
        <taxon>Actinomycetota</taxon>
        <taxon>Actinomycetes</taxon>
        <taxon>Kitasatosporales</taxon>
        <taxon>Streptomycetaceae</taxon>
        <taxon>Streptomyces</taxon>
    </lineage>
</organism>
<name>A0ABU4KAK3_9ACTN</name>
<evidence type="ECO:0000313" key="2">
    <source>
        <dbReference type="Proteomes" id="UP001278571"/>
    </source>
</evidence>
<protein>
    <submittedName>
        <fullName evidence="1">Uncharacterized protein</fullName>
    </submittedName>
</protein>
<dbReference type="Proteomes" id="UP001278571">
    <property type="component" value="Unassembled WGS sequence"/>
</dbReference>
<dbReference type="RefSeq" id="WP_319010765.1">
    <property type="nucleotide sequence ID" value="NZ_JAWJZF010000393.1"/>
</dbReference>
<gene>
    <name evidence="1" type="ORF">R2363_20035</name>
</gene>
<dbReference type="EMBL" id="JAWJZF010000393">
    <property type="protein sequence ID" value="MDX2294452.1"/>
    <property type="molecule type" value="Genomic_DNA"/>
</dbReference>
<accession>A0ABU4KAK3</accession>
<comment type="caution">
    <text evidence="1">The sequence shown here is derived from an EMBL/GenBank/DDBJ whole genome shotgun (WGS) entry which is preliminary data.</text>
</comment>
<proteinExistence type="predicted"/>